<protein>
    <submittedName>
        <fullName evidence="2">Uncharacterized protein</fullName>
    </submittedName>
</protein>
<gene>
    <name evidence="2" type="ORF">BDV26DRAFT_264322</name>
</gene>
<reference evidence="2 3" key="1">
    <citation type="submission" date="2019-04" db="EMBL/GenBank/DDBJ databases">
        <title>Friends and foes A comparative genomics studyof 23 Aspergillus species from section Flavi.</title>
        <authorList>
            <consortium name="DOE Joint Genome Institute"/>
            <person name="Kjaerbolling I."/>
            <person name="Vesth T."/>
            <person name="Frisvad J.C."/>
            <person name="Nybo J.L."/>
            <person name="Theobald S."/>
            <person name="Kildgaard S."/>
            <person name="Isbrandt T."/>
            <person name="Kuo A."/>
            <person name="Sato A."/>
            <person name="Lyhne E.K."/>
            <person name="Kogle M.E."/>
            <person name="Wiebenga A."/>
            <person name="Kun R.S."/>
            <person name="Lubbers R.J."/>
            <person name="Makela M.R."/>
            <person name="Barry K."/>
            <person name="Chovatia M."/>
            <person name="Clum A."/>
            <person name="Daum C."/>
            <person name="Haridas S."/>
            <person name="He G."/>
            <person name="LaButti K."/>
            <person name="Lipzen A."/>
            <person name="Mondo S."/>
            <person name="Riley R."/>
            <person name="Salamov A."/>
            <person name="Simmons B.A."/>
            <person name="Magnuson J.K."/>
            <person name="Henrissat B."/>
            <person name="Mortensen U.H."/>
            <person name="Larsen T.O."/>
            <person name="Devries R.P."/>
            <person name="Grigoriev I.V."/>
            <person name="Machida M."/>
            <person name="Baker S.E."/>
            <person name="Andersen M.R."/>
        </authorList>
    </citation>
    <scope>NUCLEOTIDE SEQUENCE [LARGE SCALE GENOMIC DNA]</scope>
    <source>
        <strain evidence="2 3">IBT 29228</strain>
    </source>
</reference>
<name>A0A5N7B503_9EURO</name>
<feature type="transmembrane region" description="Helical" evidence="1">
    <location>
        <begin position="12"/>
        <end position="29"/>
    </location>
</feature>
<organism evidence="2 3">
    <name type="scientific">Aspergillus bertholletiae</name>
    <dbReference type="NCBI Taxonomy" id="1226010"/>
    <lineage>
        <taxon>Eukaryota</taxon>
        <taxon>Fungi</taxon>
        <taxon>Dikarya</taxon>
        <taxon>Ascomycota</taxon>
        <taxon>Pezizomycotina</taxon>
        <taxon>Eurotiomycetes</taxon>
        <taxon>Eurotiomycetidae</taxon>
        <taxon>Eurotiales</taxon>
        <taxon>Aspergillaceae</taxon>
        <taxon>Aspergillus</taxon>
        <taxon>Aspergillus subgen. Circumdati</taxon>
    </lineage>
</organism>
<dbReference type="AlphaFoldDB" id="A0A5N7B503"/>
<sequence>MVVFVDIMFRVAGHLILRIWELLLLLLYMRRKRNGYNKRLKPKRTCAGFYSLDINMRI</sequence>
<dbReference type="Proteomes" id="UP000326198">
    <property type="component" value="Unassembled WGS sequence"/>
</dbReference>
<dbReference type="EMBL" id="ML736228">
    <property type="protein sequence ID" value="KAE8377177.1"/>
    <property type="molecule type" value="Genomic_DNA"/>
</dbReference>
<proteinExistence type="predicted"/>
<keyword evidence="3" id="KW-1185">Reference proteome</keyword>
<evidence type="ECO:0000256" key="1">
    <source>
        <dbReference type="SAM" id="Phobius"/>
    </source>
</evidence>
<keyword evidence="1" id="KW-0472">Membrane</keyword>
<keyword evidence="1" id="KW-1133">Transmembrane helix</keyword>
<accession>A0A5N7B503</accession>
<keyword evidence="1" id="KW-0812">Transmembrane</keyword>
<evidence type="ECO:0000313" key="2">
    <source>
        <dbReference type="EMBL" id="KAE8377177.1"/>
    </source>
</evidence>
<evidence type="ECO:0000313" key="3">
    <source>
        <dbReference type="Proteomes" id="UP000326198"/>
    </source>
</evidence>